<reference evidence="2 3" key="1">
    <citation type="submission" date="2022-11" db="EMBL/GenBank/DDBJ databases">
        <title>Nonomuraea corallina sp. nov., a new species of the genus Nonomuraea isolated from sea side sediment in Thai sea.</title>
        <authorList>
            <person name="Ngamcharungchit C."/>
            <person name="Matsumoto A."/>
            <person name="Suriyachadkun C."/>
            <person name="Panbangred W."/>
            <person name="Inahashi Y."/>
            <person name="Intra B."/>
        </authorList>
    </citation>
    <scope>NUCLEOTIDE SEQUENCE [LARGE SCALE GENOMIC DNA]</scope>
    <source>
        <strain evidence="2 3">DSM 43553</strain>
    </source>
</reference>
<dbReference type="EMBL" id="JAPNUD010000014">
    <property type="protein sequence ID" value="MDA0640531.1"/>
    <property type="molecule type" value="Genomic_DNA"/>
</dbReference>
<dbReference type="InterPro" id="IPR001646">
    <property type="entry name" value="5peptide_repeat"/>
</dbReference>
<organism evidence="2 3">
    <name type="scientific">Nonomuraea ferruginea</name>
    <dbReference type="NCBI Taxonomy" id="46174"/>
    <lineage>
        <taxon>Bacteria</taxon>
        <taxon>Bacillati</taxon>
        <taxon>Actinomycetota</taxon>
        <taxon>Actinomycetes</taxon>
        <taxon>Streptosporangiales</taxon>
        <taxon>Streptosporangiaceae</taxon>
        <taxon>Nonomuraea</taxon>
    </lineage>
</organism>
<sequence length="305" mass="34506">MREPPCADTPFSLQPGPEPWQTSWIARGELRDQRFEPPAGVTAVTFDRARLTNIDFSGMRFSEFRVHGGAFEGCDFTGAAFDQLSLGDTCLRGPWDGARWPRSVFRGCVFRRTRFAPHTFFGNVRFEKCLFDRSRLRDQTSTFEAEFVDCVFLGRVREVNFWGRPHDDDQAALGRDRNDFTGNDFTGAELDGVAFHHIDLRAQRLPGPPRYALLDRVSERVEAVLPLVERLPEERHREEADFSLEFLADHALERNDDQALVSALDMGRRLPPALREELFEALRRTSSDTSPGRAGPPRGPGPAGP</sequence>
<evidence type="ECO:0000313" key="2">
    <source>
        <dbReference type="EMBL" id="MDA0640531.1"/>
    </source>
</evidence>
<comment type="caution">
    <text evidence="2">The sequence shown here is derived from an EMBL/GenBank/DDBJ whole genome shotgun (WGS) entry which is preliminary data.</text>
</comment>
<feature type="region of interest" description="Disordered" evidence="1">
    <location>
        <begin position="279"/>
        <end position="305"/>
    </location>
</feature>
<evidence type="ECO:0008006" key="4">
    <source>
        <dbReference type="Google" id="ProtNLM"/>
    </source>
</evidence>
<gene>
    <name evidence="2" type="ORF">OUY24_07860</name>
</gene>
<dbReference type="RefSeq" id="WP_271275728.1">
    <property type="nucleotide sequence ID" value="NZ_BAABFD010000032.1"/>
</dbReference>
<evidence type="ECO:0000313" key="3">
    <source>
        <dbReference type="Proteomes" id="UP001212498"/>
    </source>
</evidence>
<dbReference type="Gene3D" id="2.160.20.80">
    <property type="entry name" value="E3 ubiquitin-protein ligase SopA"/>
    <property type="match status" value="1"/>
</dbReference>
<keyword evidence="3" id="KW-1185">Reference proteome</keyword>
<protein>
    <recommendedName>
        <fullName evidence="4">Pentapeptide repeat protein</fullName>
    </recommendedName>
</protein>
<dbReference type="SUPFAM" id="SSF141571">
    <property type="entry name" value="Pentapeptide repeat-like"/>
    <property type="match status" value="1"/>
</dbReference>
<name>A0ABT4STD8_9ACTN</name>
<dbReference type="Proteomes" id="UP001212498">
    <property type="component" value="Unassembled WGS sequence"/>
</dbReference>
<dbReference type="Pfam" id="PF00805">
    <property type="entry name" value="Pentapeptide"/>
    <property type="match status" value="1"/>
</dbReference>
<accession>A0ABT4STD8</accession>
<evidence type="ECO:0000256" key="1">
    <source>
        <dbReference type="SAM" id="MobiDB-lite"/>
    </source>
</evidence>
<proteinExistence type="predicted"/>